<proteinExistence type="predicted"/>
<keyword evidence="2" id="KW-1185">Reference proteome</keyword>
<reference evidence="1 2" key="1">
    <citation type="submission" date="2019-07" db="EMBL/GenBank/DDBJ databases">
        <title>De Novo Assembly of kiwifruit Actinidia rufa.</title>
        <authorList>
            <person name="Sugita-Konishi S."/>
            <person name="Sato K."/>
            <person name="Mori E."/>
            <person name="Abe Y."/>
            <person name="Kisaki G."/>
            <person name="Hamano K."/>
            <person name="Suezawa K."/>
            <person name="Otani M."/>
            <person name="Fukuda T."/>
            <person name="Manabe T."/>
            <person name="Gomi K."/>
            <person name="Tabuchi M."/>
            <person name="Akimitsu K."/>
            <person name="Kataoka I."/>
        </authorList>
    </citation>
    <scope>NUCLEOTIDE SEQUENCE [LARGE SCALE GENOMIC DNA]</scope>
    <source>
        <strain evidence="2">cv. Fuchu</strain>
    </source>
</reference>
<dbReference type="AlphaFoldDB" id="A0A7J0GFP7"/>
<dbReference type="OrthoDB" id="1939000at2759"/>
<sequence>MGWCMVVPCTHATSNGKGMRETCLDNVASVQDNDTLKQMRNRSGAMPECGIVWDAVADRCMWQAGVKIDFPLGSWGNVGWHDDDVGSTKGKTQCCGIGNFNRNKVVVGCAYSIDFSHKVKVPEPKSFGGARSAKELENFLWNMEQHVKTARISNDEKALITSMYLSGDAQLELRCLSVKDLSSAIAAADGLLDYKLGNPSTSEFKETSLVEKNGKYNSLKFKPKEDNSQSKTGQTNKGCFICDGRIGQMIAPSVRR</sequence>
<gene>
    <name evidence="1" type="ORF">Acr_21g0002420</name>
</gene>
<accession>A0A7J0GFP7</accession>
<dbReference type="EMBL" id="BJWL01000021">
    <property type="protein sequence ID" value="GFZ09643.1"/>
    <property type="molecule type" value="Genomic_DNA"/>
</dbReference>
<comment type="caution">
    <text evidence="1">The sequence shown here is derived from an EMBL/GenBank/DDBJ whole genome shotgun (WGS) entry which is preliminary data.</text>
</comment>
<dbReference type="Proteomes" id="UP000585474">
    <property type="component" value="Unassembled WGS sequence"/>
</dbReference>
<evidence type="ECO:0000313" key="1">
    <source>
        <dbReference type="EMBL" id="GFZ09643.1"/>
    </source>
</evidence>
<protein>
    <submittedName>
        <fullName evidence="1">Uncharacterized protein</fullName>
    </submittedName>
</protein>
<name>A0A7J0GFP7_9ERIC</name>
<evidence type="ECO:0000313" key="2">
    <source>
        <dbReference type="Proteomes" id="UP000585474"/>
    </source>
</evidence>
<organism evidence="1 2">
    <name type="scientific">Actinidia rufa</name>
    <dbReference type="NCBI Taxonomy" id="165716"/>
    <lineage>
        <taxon>Eukaryota</taxon>
        <taxon>Viridiplantae</taxon>
        <taxon>Streptophyta</taxon>
        <taxon>Embryophyta</taxon>
        <taxon>Tracheophyta</taxon>
        <taxon>Spermatophyta</taxon>
        <taxon>Magnoliopsida</taxon>
        <taxon>eudicotyledons</taxon>
        <taxon>Gunneridae</taxon>
        <taxon>Pentapetalae</taxon>
        <taxon>asterids</taxon>
        <taxon>Ericales</taxon>
        <taxon>Actinidiaceae</taxon>
        <taxon>Actinidia</taxon>
    </lineage>
</organism>